<dbReference type="EMBL" id="LATX01001690">
    <property type="protein sequence ID" value="KTB39286.1"/>
    <property type="molecule type" value="Genomic_DNA"/>
</dbReference>
<dbReference type="Proteomes" id="UP000054988">
    <property type="component" value="Unassembled WGS sequence"/>
</dbReference>
<evidence type="ECO:0000313" key="2">
    <source>
        <dbReference type="Proteomes" id="UP000054988"/>
    </source>
</evidence>
<sequence>MWNLPRLETSVDGNPVY</sequence>
<organism evidence="1 2">
    <name type="scientific">Moniliophthora roreri</name>
    <name type="common">Frosty pod rot fungus</name>
    <name type="synonym">Monilia roreri</name>
    <dbReference type="NCBI Taxonomy" id="221103"/>
    <lineage>
        <taxon>Eukaryota</taxon>
        <taxon>Fungi</taxon>
        <taxon>Dikarya</taxon>
        <taxon>Basidiomycota</taxon>
        <taxon>Agaricomycotina</taxon>
        <taxon>Agaricomycetes</taxon>
        <taxon>Agaricomycetidae</taxon>
        <taxon>Agaricales</taxon>
        <taxon>Marasmiineae</taxon>
        <taxon>Marasmiaceae</taxon>
        <taxon>Moniliophthora</taxon>
    </lineage>
</organism>
<comment type="caution">
    <text evidence="1">The sequence shown here is derived from an EMBL/GenBank/DDBJ whole genome shotgun (WGS) entry which is preliminary data.</text>
</comment>
<gene>
    <name evidence="1" type="ORF">WG66_8137</name>
</gene>
<evidence type="ECO:0000313" key="1">
    <source>
        <dbReference type="EMBL" id="KTB39286.1"/>
    </source>
</evidence>
<reference evidence="1 2" key="1">
    <citation type="submission" date="2015-12" db="EMBL/GenBank/DDBJ databases">
        <title>Draft genome sequence of Moniliophthora roreri, the causal agent of frosty pod rot of cacao.</title>
        <authorList>
            <person name="Aime M.C."/>
            <person name="Diaz-Valderrama J.R."/>
            <person name="Kijpornyongpan T."/>
            <person name="Phillips-Mora W."/>
        </authorList>
    </citation>
    <scope>NUCLEOTIDE SEQUENCE [LARGE SCALE GENOMIC DNA]</scope>
    <source>
        <strain evidence="1 2">MCA 2952</strain>
    </source>
</reference>
<accession>A0A0W0FSN6</accession>
<dbReference type="AlphaFoldDB" id="A0A0W0FSN6"/>
<protein>
    <submittedName>
        <fullName evidence="1">Uncharacterized protein</fullName>
    </submittedName>
</protein>
<proteinExistence type="predicted"/>
<name>A0A0W0FSN6_MONRR</name>